<feature type="chain" id="PRO_5042553943" evidence="1">
    <location>
        <begin position="19"/>
        <end position="99"/>
    </location>
</feature>
<dbReference type="AlphaFoldDB" id="A0AAJ0I3C0"/>
<comment type="caution">
    <text evidence="2">The sequence shown here is derived from an EMBL/GenBank/DDBJ whole genome shotgun (WGS) entry which is preliminary data.</text>
</comment>
<evidence type="ECO:0000313" key="3">
    <source>
        <dbReference type="Proteomes" id="UP001285908"/>
    </source>
</evidence>
<feature type="signal peptide" evidence="1">
    <location>
        <begin position="1"/>
        <end position="18"/>
    </location>
</feature>
<accession>A0AAJ0I3C0</accession>
<gene>
    <name evidence="2" type="ORF">B0T23DRAFT_384305</name>
</gene>
<dbReference type="Proteomes" id="UP001285908">
    <property type="component" value="Unassembled WGS sequence"/>
</dbReference>
<keyword evidence="3" id="KW-1185">Reference proteome</keyword>
<proteinExistence type="predicted"/>
<reference evidence="2 3" key="1">
    <citation type="journal article" date="2023" name="Mol. Phylogenet. Evol.">
        <title>Genome-scale phylogeny and comparative genomics of the fungal order Sordariales.</title>
        <authorList>
            <person name="Hensen N."/>
            <person name="Bonometti L."/>
            <person name="Westerberg I."/>
            <person name="Brannstrom I.O."/>
            <person name="Guillou S."/>
            <person name="Cros-Aarteil S."/>
            <person name="Calhoun S."/>
            <person name="Haridas S."/>
            <person name="Kuo A."/>
            <person name="Mondo S."/>
            <person name="Pangilinan J."/>
            <person name="Riley R."/>
            <person name="LaButti K."/>
            <person name="Andreopoulos B."/>
            <person name="Lipzen A."/>
            <person name="Chen C."/>
            <person name="Yan M."/>
            <person name="Daum C."/>
            <person name="Ng V."/>
            <person name="Clum A."/>
            <person name="Steindorff A."/>
            <person name="Ohm R.A."/>
            <person name="Martin F."/>
            <person name="Silar P."/>
            <person name="Natvig D.O."/>
            <person name="Lalanne C."/>
            <person name="Gautier V."/>
            <person name="Ament-Velasquez S.L."/>
            <person name="Kruys A."/>
            <person name="Hutchinson M.I."/>
            <person name="Powell A.J."/>
            <person name="Barry K."/>
            <person name="Miller A.N."/>
            <person name="Grigoriev I.V."/>
            <person name="Debuchy R."/>
            <person name="Gladieux P."/>
            <person name="Hiltunen Thoren M."/>
            <person name="Johannesson H."/>
        </authorList>
    </citation>
    <scope>NUCLEOTIDE SEQUENCE [LARGE SCALE GENOMIC DNA]</scope>
    <source>
        <strain evidence="2 3">FGSC 10403</strain>
    </source>
</reference>
<dbReference type="RefSeq" id="XP_062690670.1">
    <property type="nucleotide sequence ID" value="XM_062837467.1"/>
</dbReference>
<dbReference type="GeneID" id="87875089"/>
<protein>
    <submittedName>
        <fullName evidence="2">Uncharacterized protein</fullName>
    </submittedName>
</protein>
<name>A0AAJ0I3C0_9PEZI</name>
<keyword evidence="1" id="KW-0732">Signal</keyword>
<evidence type="ECO:0000256" key="1">
    <source>
        <dbReference type="SAM" id="SignalP"/>
    </source>
</evidence>
<evidence type="ECO:0000313" key="2">
    <source>
        <dbReference type="EMBL" id="KAK3488963.1"/>
    </source>
</evidence>
<dbReference type="EMBL" id="JAULSX010000006">
    <property type="protein sequence ID" value="KAK3488963.1"/>
    <property type="molecule type" value="Genomic_DNA"/>
</dbReference>
<sequence>MKSFGLFVCLYLLSVSGSLHNNDLGERVTIKYEIVDTYLCSFVVTIGKDSNGYRDITATHRSMQASTPSRKDPLLPPFIQITLVSPCSMKIFTSQSASQ</sequence>
<organism evidence="2 3">
    <name type="scientific">Neurospora hispaniola</name>
    <dbReference type="NCBI Taxonomy" id="588809"/>
    <lineage>
        <taxon>Eukaryota</taxon>
        <taxon>Fungi</taxon>
        <taxon>Dikarya</taxon>
        <taxon>Ascomycota</taxon>
        <taxon>Pezizomycotina</taxon>
        <taxon>Sordariomycetes</taxon>
        <taxon>Sordariomycetidae</taxon>
        <taxon>Sordariales</taxon>
        <taxon>Sordariaceae</taxon>
        <taxon>Neurospora</taxon>
    </lineage>
</organism>